<sequence length="989" mass="110020">MLTSSVTTPQALLYSPNSSIATSTSTVTVCSLLPVARRCISPKSSPASHKLSSLSVSRNSSSLLDTSPVPPVQHVSDDDSEGPPLVSSASAVASAIRRVSNSPVEFVQRIEKDQRSGLVLPSPDFQRLCIEQLDLFRRIVNPEALLSVYVRPAGSYVMDRLELRQVTSYPETEANAPDLVILIGNFNVPTGLRAAEAALSNQEVLDVPKSKAVVFPMVKHPFVVGFLVAELPLKGDHESLNSPSPEKPYDLSLSGVGVKLRDSPSLPDEKSRMYILTAEQRSNAVNISHSLAMAHVMDQKALLLQQSSWQNNVRMSTLVEQIRGPLSSIQTLTKMLSLHMKRSEIAHDIVEDIMVQGDQMRDTLQKLQEAVHITKSNIMRYNEESLRKMNGSTYGHQGSATSHLLNNLSEETSKIPRVSSISAVKDLELPMPPLALAPLRHHGIRPSNVSDVLSDLVGAISPLADRQKRSVGLSELSHTLPVAVEEPSLRQALSNLIEGALLRTNVGGRVEILSTGAPAGGTLVVIDDDGPDMHYMTQMHSLMPFGPKLSSENMIEDNMTWNFVAGLTVAREILESYGCVVRVISPRIPDAALGTGGTRVELWLPSFTPSPSKDDLVQEGRVFLEEDKLLMSQRAHGCLFRARIKLTDNMGMILASLVGVLFGFFIGVSFPTLSLTKLNLSSSLLPEVDFSNSDGGKIECVVTFSLHFKVWVPSNPRGAERLAPRIVAAESDLYLHRLWGNPSEDLTSTPRYLVTFTVGYDQRNNIDAAVKKAIHISVRKQTKWWYAKRFLHPDIVAPYDYIFIWDEDLGVENFDAERYIKLVRKHGLEISQPGLESKKRITWKMTKRRNYLEVHKETDEKPGRCPDPHLPPCAAFIEIVAPVFSRDAWRCVWHMLQNDLVHGWGLDFVLRKCVVPAHDKIGVVDAQWVVHQSVPSLSNQGDQYERKSPWRAVRERCLNEWSMFQERLARAERAYFRSRKTDPSKLKSL</sequence>
<dbReference type="AlphaFoldDB" id="A0AAN7QB92"/>
<dbReference type="Pfam" id="PF05212">
    <property type="entry name" value="DUF707"/>
    <property type="match status" value="1"/>
</dbReference>
<gene>
    <name evidence="2" type="ORF">SAY86_008759</name>
</gene>
<reference evidence="2 3" key="1">
    <citation type="journal article" date="2023" name="Hortic Res">
        <title>Pangenome of water caltrop reveals structural variations and asymmetric subgenome divergence after allopolyploidization.</title>
        <authorList>
            <person name="Zhang X."/>
            <person name="Chen Y."/>
            <person name="Wang L."/>
            <person name="Yuan Y."/>
            <person name="Fang M."/>
            <person name="Shi L."/>
            <person name="Lu R."/>
            <person name="Comes H.P."/>
            <person name="Ma Y."/>
            <person name="Chen Y."/>
            <person name="Huang G."/>
            <person name="Zhou Y."/>
            <person name="Zheng Z."/>
            <person name="Qiu Y."/>
        </authorList>
    </citation>
    <scope>NUCLEOTIDE SEQUENCE [LARGE SCALE GENOMIC DNA]</scope>
    <source>
        <strain evidence="2">F231</strain>
    </source>
</reference>
<evidence type="ECO:0000313" key="2">
    <source>
        <dbReference type="EMBL" id="KAK4762991.1"/>
    </source>
</evidence>
<name>A0AAN7QB92_TRANT</name>
<dbReference type="Proteomes" id="UP001346149">
    <property type="component" value="Unassembled WGS sequence"/>
</dbReference>
<evidence type="ECO:0000256" key="1">
    <source>
        <dbReference type="SAM" id="MobiDB-lite"/>
    </source>
</evidence>
<comment type="caution">
    <text evidence="2">The sequence shown here is derived from an EMBL/GenBank/DDBJ whole genome shotgun (WGS) entry which is preliminary data.</text>
</comment>
<dbReference type="SUPFAM" id="SSF55874">
    <property type="entry name" value="ATPase domain of HSP90 chaperone/DNA topoisomerase II/histidine kinase"/>
    <property type="match status" value="1"/>
</dbReference>
<accession>A0AAN7QB92</accession>
<dbReference type="InterPro" id="IPR053334">
    <property type="entry name" value="Chloroplast_Sensor_Kinase"/>
</dbReference>
<proteinExistence type="predicted"/>
<dbReference type="Gene3D" id="3.30.565.10">
    <property type="entry name" value="Histidine kinase-like ATPase, C-terminal domain"/>
    <property type="match status" value="1"/>
</dbReference>
<feature type="region of interest" description="Disordered" evidence="1">
    <location>
        <begin position="60"/>
        <end position="87"/>
    </location>
</feature>
<dbReference type="InterPro" id="IPR007877">
    <property type="entry name" value="DUF707"/>
</dbReference>
<dbReference type="InterPro" id="IPR036890">
    <property type="entry name" value="HATPase_C_sf"/>
</dbReference>
<organism evidence="2 3">
    <name type="scientific">Trapa natans</name>
    <name type="common">Water chestnut</name>
    <dbReference type="NCBI Taxonomy" id="22666"/>
    <lineage>
        <taxon>Eukaryota</taxon>
        <taxon>Viridiplantae</taxon>
        <taxon>Streptophyta</taxon>
        <taxon>Embryophyta</taxon>
        <taxon>Tracheophyta</taxon>
        <taxon>Spermatophyta</taxon>
        <taxon>Magnoliopsida</taxon>
        <taxon>eudicotyledons</taxon>
        <taxon>Gunneridae</taxon>
        <taxon>Pentapetalae</taxon>
        <taxon>rosids</taxon>
        <taxon>malvids</taxon>
        <taxon>Myrtales</taxon>
        <taxon>Lythraceae</taxon>
        <taxon>Trapa</taxon>
    </lineage>
</organism>
<evidence type="ECO:0000313" key="3">
    <source>
        <dbReference type="Proteomes" id="UP001346149"/>
    </source>
</evidence>
<dbReference type="PANTHER" id="PTHR48206">
    <property type="entry name" value="CHLOROPLAST SENSOR KINASE, CHLOROPLASTIC"/>
    <property type="match status" value="1"/>
</dbReference>
<dbReference type="EMBL" id="JAXQNO010000024">
    <property type="protein sequence ID" value="KAK4762991.1"/>
    <property type="molecule type" value="Genomic_DNA"/>
</dbReference>
<protein>
    <submittedName>
        <fullName evidence="2">Uncharacterized protein</fullName>
    </submittedName>
</protein>
<keyword evidence="3" id="KW-1185">Reference proteome</keyword>
<dbReference type="PANTHER" id="PTHR48206:SF1">
    <property type="entry name" value="CHLOROPLAST SENSOR KINASE, CHLOROPLASTIC"/>
    <property type="match status" value="1"/>
</dbReference>